<comment type="caution">
    <text evidence="1">The sequence shown here is derived from an EMBL/GenBank/DDBJ whole genome shotgun (WGS) entry which is preliminary data.</text>
</comment>
<reference evidence="1 2" key="1">
    <citation type="journal article" date="2022" name="Plant J.">
        <title>Chromosome-level genome of Camellia lanceoleosa provides a valuable resource for understanding genome evolution and self-incompatibility.</title>
        <authorList>
            <person name="Gong W."/>
            <person name="Xiao S."/>
            <person name="Wang L."/>
            <person name="Liao Z."/>
            <person name="Chang Y."/>
            <person name="Mo W."/>
            <person name="Hu G."/>
            <person name="Li W."/>
            <person name="Zhao G."/>
            <person name="Zhu H."/>
            <person name="Hu X."/>
            <person name="Ji K."/>
            <person name="Xiang X."/>
            <person name="Song Q."/>
            <person name="Yuan D."/>
            <person name="Jin S."/>
            <person name="Zhang L."/>
        </authorList>
    </citation>
    <scope>NUCLEOTIDE SEQUENCE [LARGE SCALE GENOMIC DNA]</scope>
    <source>
        <strain evidence="1">SQ_2022a</strain>
    </source>
</reference>
<gene>
    <name evidence="1" type="ORF">LOK49_LG08G03167</name>
</gene>
<dbReference type="EMBL" id="CM045766">
    <property type="protein sequence ID" value="KAI8005002.1"/>
    <property type="molecule type" value="Genomic_DNA"/>
</dbReference>
<keyword evidence="2" id="KW-1185">Reference proteome</keyword>
<protein>
    <submittedName>
        <fullName evidence="1">Uncharacterized protein</fullName>
    </submittedName>
</protein>
<accession>A0ACC0GWS8</accession>
<name>A0ACC0GWS8_9ERIC</name>
<organism evidence="1 2">
    <name type="scientific">Camellia lanceoleosa</name>
    <dbReference type="NCBI Taxonomy" id="1840588"/>
    <lineage>
        <taxon>Eukaryota</taxon>
        <taxon>Viridiplantae</taxon>
        <taxon>Streptophyta</taxon>
        <taxon>Embryophyta</taxon>
        <taxon>Tracheophyta</taxon>
        <taxon>Spermatophyta</taxon>
        <taxon>Magnoliopsida</taxon>
        <taxon>eudicotyledons</taxon>
        <taxon>Gunneridae</taxon>
        <taxon>Pentapetalae</taxon>
        <taxon>asterids</taxon>
        <taxon>Ericales</taxon>
        <taxon>Theaceae</taxon>
        <taxon>Camellia</taxon>
    </lineage>
</organism>
<evidence type="ECO:0000313" key="1">
    <source>
        <dbReference type="EMBL" id="KAI8005002.1"/>
    </source>
</evidence>
<proteinExistence type="predicted"/>
<dbReference type="Proteomes" id="UP001060215">
    <property type="component" value="Chromosome 9"/>
</dbReference>
<sequence length="100" mass="11202">MTWFSKLLFRTAGDEDSILATSVLETPLDLKNSSLGKRVFSGSHTITGGSFLTRIEIWVLVKPWFSKNARTESGLSGVSKLTYFDAERAFSRGNPHEFTR</sequence>
<evidence type="ECO:0000313" key="2">
    <source>
        <dbReference type="Proteomes" id="UP001060215"/>
    </source>
</evidence>